<dbReference type="AlphaFoldDB" id="A0AAJ5X2Q7"/>
<dbReference type="PROSITE" id="PS50850">
    <property type="entry name" value="MFS"/>
    <property type="match status" value="1"/>
</dbReference>
<dbReference type="InterPro" id="IPR020846">
    <property type="entry name" value="MFS_dom"/>
</dbReference>
<sequence>MRDPEATTEASVGIVPELRRSWRAMVAIVLGMGVGVLPVYSIGAFISPIAAEMNWSETQVVGWALAHAAGAVISAPFIGVLSDRFGPRQVAMGGLSLLALVLFATSFLPPILPLLYLSGFSIGVASVGTSAITYGRIIAGLFNRGMATAFGLMSCGIGLSAGFGPRLMQAVMDDQGWRTAFLLAGIAPLLVLPAAWFWLKVRASGGVSGRVLDQVGHTLKTAVRLPVFWVLAAGTVLYGLCAGGMAVNLIPYLTSEGISRTEAATALGLLGVSTMAGRFLTGVAIDHFQLNAGLFMVGAVIIQTGAFALLGLTSTQYMLIAIPIFGLTMGAEADCVAYITAKLFGRRAFSSIFGIVGHAMLYLGTGAGPVLFSIARDITGGYSSALYIWAGIAFSAVPLFLIVSRAIATGRTFAAAPQHPDLRPATAG</sequence>
<dbReference type="InterPro" id="IPR050327">
    <property type="entry name" value="Proton-linked_MCT"/>
</dbReference>
<name>A0AAJ5X2Q7_9CAUL</name>
<evidence type="ECO:0000313" key="7">
    <source>
        <dbReference type="Proteomes" id="UP001213664"/>
    </source>
</evidence>
<evidence type="ECO:0000259" key="5">
    <source>
        <dbReference type="PROSITE" id="PS50850"/>
    </source>
</evidence>
<keyword evidence="3 4" id="KW-0472">Membrane</keyword>
<feature type="transmembrane region" description="Helical" evidence="4">
    <location>
        <begin position="146"/>
        <end position="168"/>
    </location>
</feature>
<dbReference type="InterPro" id="IPR036259">
    <property type="entry name" value="MFS_trans_sf"/>
</dbReference>
<reference evidence="6" key="1">
    <citation type="submission" date="2023-03" db="EMBL/GenBank/DDBJ databases">
        <title>Andean soil-derived lignocellulolytic bacterial consortium as a source of novel taxa and putative plastic-active enzymes.</title>
        <authorList>
            <person name="Diaz-Garcia L."/>
            <person name="Chuvochina M."/>
            <person name="Feuerriegel G."/>
            <person name="Bunk B."/>
            <person name="Sproer C."/>
            <person name="Streit W.R."/>
            <person name="Rodriguez L.M."/>
            <person name="Overmann J."/>
            <person name="Jimenez D.J."/>
        </authorList>
    </citation>
    <scope>NUCLEOTIDE SEQUENCE</scope>
    <source>
        <strain evidence="6">MAG 833</strain>
    </source>
</reference>
<dbReference type="SUPFAM" id="SSF103473">
    <property type="entry name" value="MFS general substrate transporter"/>
    <property type="match status" value="1"/>
</dbReference>
<keyword evidence="1 4" id="KW-0812">Transmembrane</keyword>
<dbReference type="PANTHER" id="PTHR11360:SF290">
    <property type="entry name" value="MONOCARBOXYLATE MFS PERMEASE"/>
    <property type="match status" value="1"/>
</dbReference>
<dbReference type="Pfam" id="PF07690">
    <property type="entry name" value="MFS_1"/>
    <property type="match status" value="1"/>
</dbReference>
<feature type="transmembrane region" description="Helical" evidence="4">
    <location>
        <begin position="292"/>
        <end position="312"/>
    </location>
</feature>
<feature type="transmembrane region" description="Helical" evidence="4">
    <location>
        <begin position="386"/>
        <end position="403"/>
    </location>
</feature>
<feature type="transmembrane region" description="Helical" evidence="4">
    <location>
        <begin position="24"/>
        <end position="48"/>
    </location>
</feature>
<feature type="domain" description="Major facilitator superfamily (MFS) profile" evidence="5">
    <location>
        <begin position="24"/>
        <end position="408"/>
    </location>
</feature>
<evidence type="ECO:0000256" key="2">
    <source>
        <dbReference type="ARBA" id="ARBA00022989"/>
    </source>
</evidence>
<organism evidence="6 7">
    <name type="scientific">Candidatus Brevundimonas colombiensis</name>
    <dbReference type="NCBI Taxonomy" id="3121376"/>
    <lineage>
        <taxon>Bacteria</taxon>
        <taxon>Pseudomonadati</taxon>
        <taxon>Pseudomonadota</taxon>
        <taxon>Alphaproteobacteria</taxon>
        <taxon>Caulobacterales</taxon>
        <taxon>Caulobacteraceae</taxon>
        <taxon>Brevundimonas</taxon>
    </lineage>
</organism>
<dbReference type="Gene3D" id="1.20.1250.20">
    <property type="entry name" value="MFS general substrate transporter like domains"/>
    <property type="match status" value="2"/>
</dbReference>
<evidence type="ECO:0000313" key="6">
    <source>
        <dbReference type="EMBL" id="WEK39988.1"/>
    </source>
</evidence>
<keyword evidence="2 4" id="KW-1133">Transmembrane helix</keyword>
<protein>
    <submittedName>
        <fullName evidence="6">MFS transporter</fullName>
    </submittedName>
</protein>
<feature type="transmembrane region" description="Helical" evidence="4">
    <location>
        <begin position="60"/>
        <end position="78"/>
    </location>
</feature>
<evidence type="ECO:0000256" key="1">
    <source>
        <dbReference type="ARBA" id="ARBA00022692"/>
    </source>
</evidence>
<accession>A0AAJ5X2Q7</accession>
<feature type="transmembrane region" description="Helical" evidence="4">
    <location>
        <begin position="90"/>
        <end position="108"/>
    </location>
</feature>
<dbReference type="EMBL" id="CP119326">
    <property type="protein sequence ID" value="WEK39988.1"/>
    <property type="molecule type" value="Genomic_DNA"/>
</dbReference>
<feature type="transmembrane region" description="Helical" evidence="4">
    <location>
        <begin position="180"/>
        <end position="199"/>
    </location>
</feature>
<feature type="transmembrane region" description="Helical" evidence="4">
    <location>
        <begin position="352"/>
        <end position="374"/>
    </location>
</feature>
<dbReference type="PANTHER" id="PTHR11360">
    <property type="entry name" value="MONOCARBOXYLATE TRANSPORTER"/>
    <property type="match status" value="1"/>
</dbReference>
<feature type="transmembrane region" description="Helical" evidence="4">
    <location>
        <begin position="227"/>
        <end position="251"/>
    </location>
</feature>
<dbReference type="InterPro" id="IPR011701">
    <property type="entry name" value="MFS"/>
</dbReference>
<dbReference type="Proteomes" id="UP001213664">
    <property type="component" value="Chromosome"/>
</dbReference>
<evidence type="ECO:0000256" key="4">
    <source>
        <dbReference type="SAM" id="Phobius"/>
    </source>
</evidence>
<evidence type="ECO:0000256" key="3">
    <source>
        <dbReference type="ARBA" id="ARBA00023136"/>
    </source>
</evidence>
<feature type="transmembrane region" description="Helical" evidence="4">
    <location>
        <begin position="263"/>
        <end position="280"/>
    </location>
</feature>
<feature type="transmembrane region" description="Helical" evidence="4">
    <location>
        <begin position="318"/>
        <end position="340"/>
    </location>
</feature>
<gene>
    <name evidence="6" type="ORF">P0Y50_15855</name>
</gene>
<dbReference type="GO" id="GO:0022857">
    <property type="term" value="F:transmembrane transporter activity"/>
    <property type="evidence" value="ECO:0007669"/>
    <property type="project" value="InterPro"/>
</dbReference>
<proteinExistence type="predicted"/>